<accession>A0A8H5M7H7</accession>
<sequence>MTSLSMLCVSSRVTFAQPIKWASSKVSCHPPSTMSSTTQPAPPSPQVLKKMEKEIAKEGKSEESRVKHILDELSSTEKSHRKAEKAVHSAESTLHKAEKKELSATKAANKATHDHDIAVTKRHSAEQDAQMKKQQELKLQKEIQAKKDAADAAIKAQNLHQQAREGKLAELHGTSAQPDAKTGEQSMPGGERMG</sequence>
<keyword evidence="3" id="KW-1185">Reference proteome</keyword>
<feature type="compositionally biased region" description="Low complexity" evidence="1">
    <location>
        <begin position="30"/>
        <end position="39"/>
    </location>
</feature>
<feature type="compositionally biased region" description="Basic and acidic residues" evidence="1">
    <location>
        <begin position="49"/>
        <end position="103"/>
    </location>
</feature>
<evidence type="ECO:0000313" key="2">
    <source>
        <dbReference type="EMBL" id="KAF5383541.1"/>
    </source>
</evidence>
<protein>
    <submittedName>
        <fullName evidence="2">Uncharacterized protein</fullName>
    </submittedName>
</protein>
<dbReference type="EMBL" id="JAACJP010000006">
    <property type="protein sequence ID" value="KAF5383541.1"/>
    <property type="molecule type" value="Genomic_DNA"/>
</dbReference>
<proteinExistence type="predicted"/>
<name>A0A8H5M7H7_9AGAR</name>
<gene>
    <name evidence="2" type="ORF">D9615_003744</name>
</gene>
<reference evidence="2 3" key="1">
    <citation type="journal article" date="2020" name="ISME J.">
        <title>Uncovering the hidden diversity of litter-decomposition mechanisms in mushroom-forming fungi.</title>
        <authorList>
            <person name="Floudas D."/>
            <person name="Bentzer J."/>
            <person name="Ahren D."/>
            <person name="Johansson T."/>
            <person name="Persson P."/>
            <person name="Tunlid A."/>
        </authorList>
    </citation>
    <scope>NUCLEOTIDE SEQUENCE [LARGE SCALE GENOMIC DNA]</scope>
    <source>
        <strain evidence="2 3">CBS 661.87</strain>
    </source>
</reference>
<dbReference type="AlphaFoldDB" id="A0A8H5M7H7"/>
<comment type="caution">
    <text evidence="2">The sequence shown here is derived from an EMBL/GenBank/DDBJ whole genome shotgun (WGS) entry which is preliminary data.</text>
</comment>
<evidence type="ECO:0000313" key="3">
    <source>
        <dbReference type="Proteomes" id="UP000565441"/>
    </source>
</evidence>
<dbReference type="OrthoDB" id="3364747at2759"/>
<organism evidence="2 3">
    <name type="scientific">Tricholomella constricta</name>
    <dbReference type="NCBI Taxonomy" id="117010"/>
    <lineage>
        <taxon>Eukaryota</taxon>
        <taxon>Fungi</taxon>
        <taxon>Dikarya</taxon>
        <taxon>Basidiomycota</taxon>
        <taxon>Agaricomycotina</taxon>
        <taxon>Agaricomycetes</taxon>
        <taxon>Agaricomycetidae</taxon>
        <taxon>Agaricales</taxon>
        <taxon>Tricholomatineae</taxon>
        <taxon>Lyophyllaceae</taxon>
        <taxon>Tricholomella</taxon>
    </lineage>
</organism>
<feature type="compositionally biased region" description="Basic and acidic residues" evidence="1">
    <location>
        <begin position="111"/>
        <end position="150"/>
    </location>
</feature>
<dbReference type="Proteomes" id="UP000565441">
    <property type="component" value="Unassembled WGS sequence"/>
</dbReference>
<evidence type="ECO:0000256" key="1">
    <source>
        <dbReference type="SAM" id="MobiDB-lite"/>
    </source>
</evidence>
<feature type="region of interest" description="Disordered" evidence="1">
    <location>
        <begin position="22"/>
        <end position="194"/>
    </location>
</feature>